<dbReference type="InParanoid" id="A0A6J1WL13"/>
<dbReference type="PANTHER" id="PTHR21505">
    <property type="entry name" value="MADF DOMAIN-CONTAINING PROTEIN-RELATED"/>
    <property type="match status" value="1"/>
</dbReference>
<evidence type="ECO:0000313" key="4">
    <source>
        <dbReference type="RefSeq" id="XP_026755519.1"/>
    </source>
</evidence>
<dbReference type="Proteomes" id="UP001652740">
    <property type="component" value="Unplaced"/>
</dbReference>
<dbReference type="InterPro" id="IPR006578">
    <property type="entry name" value="MADF-dom"/>
</dbReference>
<feature type="compositionally biased region" description="Acidic residues" evidence="1">
    <location>
        <begin position="114"/>
        <end position="130"/>
    </location>
</feature>
<sequence length="243" mass="28538">MSRWCRWTELDTSNLVELYKSFPLLWDARHKHYKDPTARKMAYEKILEFLKNPNLSITDIKIKIKNLRSSYYNELRKIDKCQASGQFYTSSQVTRSWFSKFKEIMEQVQKNEEEGVDESESEEEAVDSIDESIADNDGDAYVVSIKQEYLDELENQNLKEMASVSEGYMPAPKKFKSTPIYKKTVNEIKTDEFQLFANNMAEQLRALPLTKALQIQVELQTLVAKERINLYRIKQENTTEQTE</sequence>
<evidence type="ECO:0000256" key="1">
    <source>
        <dbReference type="SAM" id="MobiDB-lite"/>
    </source>
</evidence>
<keyword evidence="3" id="KW-1185">Reference proteome</keyword>
<feature type="region of interest" description="Disordered" evidence="1">
    <location>
        <begin position="109"/>
        <end position="130"/>
    </location>
</feature>
<dbReference type="Pfam" id="PF10545">
    <property type="entry name" value="MADF_DNA_bdg"/>
    <property type="match status" value="1"/>
</dbReference>
<reference evidence="4" key="1">
    <citation type="submission" date="2025-08" db="UniProtKB">
        <authorList>
            <consortium name="RefSeq"/>
        </authorList>
    </citation>
    <scope>IDENTIFICATION</scope>
    <source>
        <tissue evidence="4">Whole larvae</tissue>
    </source>
</reference>
<name>A0A6J1WL13_GALME</name>
<dbReference type="SMART" id="SM00595">
    <property type="entry name" value="MADF"/>
    <property type="match status" value="1"/>
</dbReference>
<evidence type="ECO:0000313" key="3">
    <source>
        <dbReference type="Proteomes" id="UP001652740"/>
    </source>
</evidence>
<feature type="domain" description="MADF" evidence="2">
    <location>
        <begin position="14"/>
        <end position="110"/>
    </location>
</feature>
<dbReference type="PROSITE" id="PS51029">
    <property type="entry name" value="MADF"/>
    <property type="match status" value="1"/>
</dbReference>
<dbReference type="GeneID" id="113515492"/>
<protein>
    <submittedName>
        <fullName evidence="4">Uncharacterized protein LOC113515492</fullName>
    </submittedName>
</protein>
<organism evidence="3 4">
    <name type="scientific">Galleria mellonella</name>
    <name type="common">Greater wax moth</name>
    <dbReference type="NCBI Taxonomy" id="7137"/>
    <lineage>
        <taxon>Eukaryota</taxon>
        <taxon>Metazoa</taxon>
        <taxon>Ecdysozoa</taxon>
        <taxon>Arthropoda</taxon>
        <taxon>Hexapoda</taxon>
        <taxon>Insecta</taxon>
        <taxon>Pterygota</taxon>
        <taxon>Neoptera</taxon>
        <taxon>Endopterygota</taxon>
        <taxon>Lepidoptera</taxon>
        <taxon>Glossata</taxon>
        <taxon>Ditrysia</taxon>
        <taxon>Pyraloidea</taxon>
        <taxon>Pyralidae</taxon>
        <taxon>Galleriinae</taxon>
        <taxon>Galleria</taxon>
    </lineage>
</organism>
<proteinExistence type="predicted"/>
<gene>
    <name evidence="4" type="primary">LOC113515492</name>
</gene>
<dbReference type="PANTHER" id="PTHR21505:SF8">
    <property type="entry name" value="DPT-YFP REPRESSOR BY OVEREXPRESSION, ISOFORM D-RELATED"/>
    <property type="match status" value="1"/>
</dbReference>
<dbReference type="AlphaFoldDB" id="A0A6J1WL13"/>
<dbReference type="KEGG" id="gmw:113515492"/>
<dbReference type="OrthoDB" id="6629625at2759"/>
<dbReference type="RefSeq" id="XP_026755519.1">
    <property type="nucleotide sequence ID" value="XM_026899718.3"/>
</dbReference>
<accession>A0A6J1WL13</accession>
<evidence type="ECO:0000259" key="2">
    <source>
        <dbReference type="PROSITE" id="PS51029"/>
    </source>
</evidence>